<reference evidence="1 2" key="1">
    <citation type="submission" date="2022-06" db="EMBL/GenBank/DDBJ databases">
        <title>Sequencing the genomes of 1000 actinobacteria strains.</title>
        <authorList>
            <person name="Klenk H.-P."/>
        </authorList>
    </citation>
    <scope>NUCLEOTIDE SEQUENCE [LARGE SCALE GENOMIC DNA]</scope>
    <source>
        <strain evidence="1 2">DSM 41656</strain>
    </source>
</reference>
<proteinExistence type="predicted"/>
<accession>A0ABT1J896</accession>
<name>A0ABT1J896_9ACTN</name>
<comment type="caution">
    <text evidence="1">The sequence shown here is derived from an EMBL/GenBank/DDBJ whole genome shotgun (WGS) entry which is preliminary data.</text>
</comment>
<evidence type="ECO:0000313" key="2">
    <source>
        <dbReference type="Proteomes" id="UP001206483"/>
    </source>
</evidence>
<keyword evidence="2" id="KW-1185">Reference proteome</keyword>
<dbReference type="RefSeq" id="WP_253803717.1">
    <property type="nucleotide sequence ID" value="NZ_BAAAUB010000089.1"/>
</dbReference>
<protein>
    <submittedName>
        <fullName evidence="1">Uncharacterized protein</fullName>
    </submittedName>
</protein>
<dbReference type="EMBL" id="JAMZDX010000007">
    <property type="protein sequence ID" value="MCP2313658.1"/>
    <property type="molecule type" value="Genomic_DNA"/>
</dbReference>
<organism evidence="1 2">
    <name type="scientific">Kitasatospora paracochleata</name>
    <dbReference type="NCBI Taxonomy" id="58354"/>
    <lineage>
        <taxon>Bacteria</taxon>
        <taxon>Bacillati</taxon>
        <taxon>Actinomycetota</taxon>
        <taxon>Actinomycetes</taxon>
        <taxon>Kitasatosporales</taxon>
        <taxon>Streptomycetaceae</taxon>
        <taxon>Kitasatospora</taxon>
    </lineage>
</organism>
<dbReference type="Proteomes" id="UP001206483">
    <property type="component" value="Unassembled WGS sequence"/>
</dbReference>
<gene>
    <name evidence="1" type="ORF">FHR36_006857</name>
</gene>
<sequence>MHMLTVLTELGASGAISGIRPLGAFEDVTERLGPPEKSGRTVDDRPWPQWFGYGDVVVETCACGVINKVSLRTWYDSVRIPTGTPGKYRTIAPATTFRELGAAFSAAGVEWRPMAQAHGLDQFTIETEPAPPAGVSVYFTFDTESVPDRADATLYSVFAVEAVHLCP</sequence>
<evidence type="ECO:0000313" key="1">
    <source>
        <dbReference type="EMBL" id="MCP2313658.1"/>
    </source>
</evidence>